<organism evidence="4 5">
    <name type="scientific">Caloramator australicus RC3</name>
    <dbReference type="NCBI Taxonomy" id="857293"/>
    <lineage>
        <taxon>Bacteria</taxon>
        <taxon>Bacillati</taxon>
        <taxon>Bacillota</taxon>
        <taxon>Clostridia</taxon>
        <taxon>Eubacteriales</taxon>
        <taxon>Clostridiaceae</taxon>
        <taxon>Caloramator</taxon>
    </lineage>
</organism>
<dbReference type="SUPFAM" id="SSF48208">
    <property type="entry name" value="Six-hairpin glycosidases"/>
    <property type="match status" value="1"/>
</dbReference>
<dbReference type="GO" id="GO:0015012">
    <property type="term" value="P:heparan sulfate proteoglycan biosynthetic process"/>
    <property type="evidence" value="ECO:0007669"/>
    <property type="project" value="InterPro"/>
</dbReference>
<dbReference type="AlphaFoldDB" id="I7J6H6"/>
<reference evidence="4 5" key="1">
    <citation type="journal article" date="2011" name="J. Bacteriol.">
        <title>Draft genome sequence of Caloramator australicus strain RC3T, a thermoanaerobe from the Great Artesian Basin of Australia.</title>
        <authorList>
            <person name="Ogg C.D."/>
            <person name="Patel B.K.C."/>
        </authorList>
    </citation>
    <scope>NUCLEOTIDE SEQUENCE [LARGE SCALE GENOMIC DNA]</scope>
    <source>
        <strain evidence="4 5">RC3</strain>
    </source>
</reference>
<name>I7J6H6_9CLOT</name>
<feature type="domain" description="D-glucuronyl C5-epimerase C-terminal" evidence="2">
    <location>
        <begin position="277"/>
        <end position="407"/>
    </location>
</feature>
<dbReference type="InterPro" id="IPR008928">
    <property type="entry name" value="6-hairpin_glycosidase_sf"/>
</dbReference>
<comment type="caution">
    <text evidence="4">The sequence shown here is derived from an EMBL/GenBank/DDBJ whole genome shotgun (WGS) entry which is preliminary data.</text>
</comment>
<accession>I7J6H6</accession>
<proteinExistence type="predicted"/>
<dbReference type="Pfam" id="PF06662">
    <property type="entry name" value="C5-epim_C"/>
    <property type="match status" value="1"/>
</dbReference>
<dbReference type="PANTHER" id="PTHR13174">
    <property type="entry name" value="D-GLUCURONYL C5-EPIMERASE"/>
    <property type="match status" value="1"/>
</dbReference>
<dbReference type="GO" id="GO:0005975">
    <property type="term" value="P:carbohydrate metabolic process"/>
    <property type="evidence" value="ECO:0007669"/>
    <property type="project" value="InterPro"/>
</dbReference>
<dbReference type="OrthoDB" id="7888928at2"/>
<protein>
    <recommendedName>
        <fullName evidence="6">SbsA Ig-like domain-containing protein</fullName>
    </recommendedName>
</protein>
<dbReference type="EMBL" id="CAKP01000129">
    <property type="protein sequence ID" value="CCJ34509.1"/>
    <property type="molecule type" value="Genomic_DNA"/>
</dbReference>
<dbReference type="InterPro" id="IPR010598">
    <property type="entry name" value="C5-epim_C"/>
</dbReference>
<gene>
    <name evidence="4" type="ORF">CAAU_2426</name>
</gene>
<dbReference type="RefSeq" id="WP_008909756.1">
    <property type="nucleotide sequence ID" value="NZ_CAKP01000129.1"/>
</dbReference>
<dbReference type="InterPro" id="IPR039721">
    <property type="entry name" value="C5-epimerase"/>
</dbReference>
<dbReference type="STRING" id="857293.CAAU_2426"/>
<evidence type="ECO:0008006" key="6">
    <source>
        <dbReference type="Google" id="ProtNLM"/>
    </source>
</evidence>
<evidence type="ECO:0000313" key="4">
    <source>
        <dbReference type="EMBL" id="CCJ34509.1"/>
    </source>
</evidence>
<dbReference type="eggNOG" id="COG1404">
    <property type="taxonomic scope" value="Bacteria"/>
</dbReference>
<keyword evidence="5" id="KW-1185">Reference proteome</keyword>
<keyword evidence="1" id="KW-0732">Signal</keyword>
<evidence type="ECO:0000313" key="5">
    <source>
        <dbReference type="Proteomes" id="UP000007652"/>
    </source>
</evidence>
<dbReference type="GO" id="GO:0047464">
    <property type="term" value="F:heparosan-N-sulfate-glucuronate 5-epimerase activity"/>
    <property type="evidence" value="ECO:0007669"/>
    <property type="project" value="InterPro"/>
</dbReference>
<dbReference type="Proteomes" id="UP000007652">
    <property type="component" value="Unassembled WGS sequence"/>
</dbReference>
<dbReference type="Pfam" id="PF13205">
    <property type="entry name" value="Big_5"/>
    <property type="match status" value="1"/>
</dbReference>
<dbReference type="PANTHER" id="PTHR13174:SF3">
    <property type="entry name" value="D-GLUCURONYL C5-EPIMERASE"/>
    <property type="match status" value="1"/>
</dbReference>
<dbReference type="InterPro" id="IPR032812">
    <property type="entry name" value="SbsA_Ig"/>
</dbReference>
<feature type="domain" description="SbsA Ig-like" evidence="3">
    <location>
        <begin position="62"/>
        <end position="162"/>
    </location>
</feature>
<evidence type="ECO:0000256" key="1">
    <source>
        <dbReference type="ARBA" id="ARBA00022729"/>
    </source>
</evidence>
<evidence type="ECO:0000259" key="3">
    <source>
        <dbReference type="Pfam" id="PF13205"/>
    </source>
</evidence>
<sequence>MKRALALILLMILAFNTIAYAGREYILKYAYPENVKTISIYDLLGNGSKISKNKKVLYAKKDTVAPYVVSSNPKNGLQNVKVGSSITLNFNEGVKLNNLKSISLIGNGKRVGFSIKLSGNKATIRPNTLLSYGTNYVLSLPNGSFKDFAGNSSKAFVLRFRTEEIKLAENDKNNASNFTSYFSYIFDDGKNIVKNYLYKTNGEYLFFADIKNISRVSGIKFDENNIPMVNYSGYKYNPLLIAEWGLQNYSYYKRSQNGEYLKRAKDAADFLVYNINDSGLWINDFDYKESNISMKRGWSSSLTQGLGISLLVRMYNETLDEKYLNAAKLALAPLRGELKDSLNGFPMFDMFSVRTKYTFSSFMFVLFGLYDISGYDDSAKEMFYEGVEILRYLMPKFYGTTDKFYKSIHDAQIRALCSILNVDSIDEYLDDFEVIDIE</sequence>
<evidence type="ECO:0000259" key="2">
    <source>
        <dbReference type="Pfam" id="PF06662"/>
    </source>
</evidence>
<dbReference type="eggNOG" id="COG5017">
    <property type="taxonomic scope" value="Bacteria"/>
</dbReference>
<dbReference type="Gene3D" id="1.50.10.20">
    <property type="match status" value="1"/>
</dbReference>